<dbReference type="Gene3D" id="3.40.50.300">
    <property type="entry name" value="P-loop containing nucleotide triphosphate hydrolases"/>
    <property type="match status" value="1"/>
</dbReference>
<dbReference type="CDD" id="cd00880">
    <property type="entry name" value="Era_like"/>
    <property type="match status" value="1"/>
</dbReference>
<comment type="caution">
    <text evidence="6">The sequence shown here is derived from an EMBL/GenBank/DDBJ whole genome shotgun (WGS) entry which is preliminary data.</text>
</comment>
<dbReference type="PANTHER" id="PTHR42714:SF6">
    <property type="entry name" value="TRANSLATION INITIATION FACTOR IF-2"/>
    <property type="match status" value="1"/>
</dbReference>
<dbReference type="GO" id="GO:0002098">
    <property type="term" value="P:tRNA wobble uridine modification"/>
    <property type="evidence" value="ECO:0007669"/>
    <property type="project" value="TreeGrafter"/>
</dbReference>
<dbReference type="InterPro" id="IPR005225">
    <property type="entry name" value="Small_GTP-bd"/>
</dbReference>
<dbReference type="SUPFAM" id="SSF52540">
    <property type="entry name" value="P-loop containing nucleoside triphosphate hydrolases"/>
    <property type="match status" value="1"/>
</dbReference>
<organism evidence="6 7">
    <name type="scientific">Defluviitalea raffinosedens</name>
    <dbReference type="NCBI Taxonomy" id="1450156"/>
    <lineage>
        <taxon>Bacteria</taxon>
        <taxon>Bacillati</taxon>
        <taxon>Bacillota</taxon>
        <taxon>Clostridia</taxon>
        <taxon>Lachnospirales</taxon>
        <taxon>Defluviitaleaceae</taxon>
        <taxon>Defluviitalea</taxon>
    </lineage>
</organism>
<dbReference type="Pfam" id="PF18128">
    <property type="entry name" value="HydF_dimer"/>
    <property type="match status" value="1"/>
</dbReference>
<dbReference type="InterPro" id="IPR023873">
    <property type="entry name" value="FeFe-hyd_GTPase_HydF"/>
</dbReference>
<keyword evidence="7" id="KW-1185">Reference proteome</keyword>
<feature type="domain" description="Hydrogen maturase F dimerization" evidence="4">
    <location>
        <begin position="181"/>
        <end position="278"/>
    </location>
</feature>
<dbReference type="EMBL" id="WSLF01000004">
    <property type="protein sequence ID" value="KAE9634953.1"/>
    <property type="molecule type" value="Genomic_DNA"/>
</dbReference>
<feature type="domain" description="G" evidence="3">
    <location>
        <begin position="13"/>
        <end position="127"/>
    </location>
</feature>
<reference evidence="6 7" key="1">
    <citation type="submission" date="2019-12" db="EMBL/GenBank/DDBJ databases">
        <title>Defluviitalea raffinosedens, isolated from a biogas fermenter, genome sequencing and characterization.</title>
        <authorList>
            <person name="Rettenmaier R."/>
            <person name="Schneider M."/>
            <person name="Neuhaus K."/>
            <person name="Liebl W."/>
            <person name="Zverlov V."/>
        </authorList>
    </citation>
    <scope>NUCLEOTIDE SEQUENCE [LARGE SCALE GENOMIC DNA]</scope>
    <source>
        <strain evidence="6 7">249c-K6</strain>
    </source>
</reference>
<dbReference type="NCBIfam" id="TIGR00231">
    <property type="entry name" value="small_GTP"/>
    <property type="match status" value="1"/>
</dbReference>
<name>A0A7C8LDM7_9FIRM</name>
<accession>A0A7C8LDM7</accession>
<protein>
    <submittedName>
        <fullName evidence="6">[FeFe] hydrogenase H-cluster maturation GTPase HydF</fullName>
    </submittedName>
</protein>
<proteinExistence type="predicted"/>
<keyword evidence="2" id="KW-0342">GTP-binding</keyword>
<dbReference type="AlphaFoldDB" id="A0A7C8LDM7"/>
<dbReference type="PANTHER" id="PTHR42714">
    <property type="entry name" value="TRNA MODIFICATION GTPASE GTPBP3"/>
    <property type="match status" value="1"/>
</dbReference>
<dbReference type="RefSeq" id="WP_158740040.1">
    <property type="nucleotide sequence ID" value="NZ_WSLF01000004.1"/>
</dbReference>
<evidence type="ECO:0000313" key="6">
    <source>
        <dbReference type="EMBL" id="KAE9634953.1"/>
    </source>
</evidence>
<dbReference type="InterPro" id="IPR027417">
    <property type="entry name" value="P-loop_NTPase"/>
</dbReference>
<keyword evidence="1" id="KW-0547">Nucleotide-binding</keyword>
<dbReference type="Gene3D" id="3.40.50.11420">
    <property type="match status" value="1"/>
</dbReference>
<evidence type="ECO:0000256" key="1">
    <source>
        <dbReference type="ARBA" id="ARBA00022741"/>
    </source>
</evidence>
<dbReference type="InterPro" id="IPR006073">
    <property type="entry name" value="GTP-bd"/>
</dbReference>
<dbReference type="GO" id="GO:0005525">
    <property type="term" value="F:GTP binding"/>
    <property type="evidence" value="ECO:0007669"/>
    <property type="project" value="UniProtKB-KW"/>
</dbReference>
<dbReference type="Gene3D" id="3.40.50.11410">
    <property type="match status" value="1"/>
</dbReference>
<evidence type="ECO:0000256" key="2">
    <source>
        <dbReference type="ARBA" id="ARBA00023134"/>
    </source>
</evidence>
<sequence length="398" mass="43800">MSLNNTPRSNRLHIGIYGKRNSGKSSLVNAITGTETALVSDYAGTTTDPVYKSMEIYGIGPCVFIDTAGFDDEGEIGALRVKKTKEALDKTDIALVVFDGSKNIEKEKEWIKTLKNKRIPTVAVVNKADLIHDVEEVSSYIKLETGTEPLVVSAKEKSGIEKIRNAILRNLPEDYDTQTITGGIVKDGDLVLLVMPQDIQAPKGRLILPQVQTLRELLDKKCVVLSTTTDQLDKALASLAQAPDVIITDSQVFKTVYEKKPQESKLTSFSVLFAGYKGNIDYFTKSVTAIDNLREDSKVLIAEACTHVPLTEDIGREQIPRLLRKKVGENLTIDIVSGPNFPSDVSSYDLIIHCGGCMFNRKYVLSRIEKAADQNVPMTNYGIVIAYLSGILDKISIN</sequence>
<evidence type="ECO:0000313" key="7">
    <source>
        <dbReference type="Proteomes" id="UP000483018"/>
    </source>
</evidence>
<dbReference type="Pfam" id="PF01926">
    <property type="entry name" value="MMR_HSR1"/>
    <property type="match status" value="1"/>
</dbReference>
<dbReference type="InterPro" id="IPR041606">
    <property type="entry name" value="HydF_dimer"/>
</dbReference>
<dbReference type="InterPro" id="IPR040644">
    <property type="entry name" value="HydF_tetramer"/>
</dbReference>
<gene>
    <name evidence="6" type="primary">hydF</name>
    <name evidence="6" type="ORF">GND95_06475</name>
</gene>
<dbReference type="NCBIfam" id="TIGR03918">
    <property type="entry name" value="GTP_HydF"/>
    <property type="match status" value="1"/>
</dbReference>
<dbReference type="Proteomes" id="UP000483018">
    <property type="component" value="Unassembled WGS sequence"/>
</dbReference>
<feature type="domain" description="Hydrogen maturase F tetramerization" evidence="5">
    <location>
        <begin position="282"/>
        <end position="394"/>
    </location>
</feature>
<dbReference type="GO" id="GO:0005737">
    <property type="term" value="C:cytoplasm"/>
    <property type="evidence" value="ECO:0007669"/>
    <property type="project" value="TreeGrafter"/>
</dbReference>
<evidence type="ECO:0000259" key="4">
    <source>
        <dbReference type="Pfam" id="PF18128"/>
    </source>
</evidence>
<dbReference type="OrthoDB" id="9811338at2"/>
<dbReference type="GO" id="GO:0030488">
    <property type="term" value="P:tRNA methylation"/>
    <property type="evidence" value="ECO:0007669"/>
    <property type="project" value="TreeGrafter"/>
</dbReference>
<evidence type="ECO:0000259" key="5">
    <source>
        <dbReference type="Pfam" id="PF18133"/>
    </source>
</evidence>
<dbReference type="Pfam" id="PF18133">
    <property type="entry name" value="HydF_tetramer"/>
    <property type="match status" value="1"/>
</dbReference>
<evidence type="ECO:0000259" key="3">
    <source>
        <dbReference type="Pfam" id="PF01926"/>
    </source>
</evidence>